<gene>
    <name evidence="7" type="ORF">ABMA27_012553</name>
</gene>
<evidence type="ECO:0000256" key="2">
    <source>
        <dbReference type="ARBA" id="ARBA00023125"/>
    </source>
</evidence>
<dbReference type="Gene3D" id="1.10.150.60">
    <property type="entry name" value="ARID DNA-binding domain"/>
    <property type="match status" value="1"/>
</dbReference>
<dbReference type="Pfam" id="PF01388">
    <property type="entry name" value="ARID"/>
    <property type="match status" value="1"/>
</dbReference>
<proteinExistence type="predicted"/>
<keyword evidence="3" id="KW-0804">Transcription</keyword>
<feature type="region of interest" description="Disordered" evidence="5">
    <location>
        <begin position="727"/>
        <end position="747"/>
    </location>
</feature>
<dbReference type="CDD" id="cd16100">
    <property type="entry name" value="ARID"/>
    <property type="match status" value="1"/>
</dbReference>
<dbReference type="Proteomes" id="UP001549920">
    <property type="component" value="Unassembled WGS sequence"/>
</dbReference>
<sequence>MESQENRGQPSKIIGTYTPLPSNGVLFPCCFDRRRLIVVGSQKVLRMYFLDEVLAINDKVVLRAEDLLSWVCSGEGWRWGLRAVWRGACAPPADPRPTAPLHHTNIDLSDVETEKNAIVDTDSPGVVVFSYPRYCRYRALAARLEGVRGDWLRDSLVAALGGYAAPTANTRILYCKDTFEYPELEGHEFVCNHLAPKLKGRPRGRRRRAPRPGDSPSPSPPSGEAEPDSDERSAPSVSTPRRLSLRNGADKASDEEYDKRTEEDKRDSAEDRAFMATLRQFYRERNEAVRAGHSLKDLSLRALYEAVSSRGGYEAVCRHKLWRVLCSDQPARARRHYERFLLPYEQHSRRNGLTRGPRLPPRTVATIDVTGSPPPPEVKRSPPPPASSQGSEREEEKRLRTPSPVRVDNETGETKEDLNLISKPAEELNREFLESLPKDEKPLKITVKPVEKLIEPSEERKLEERKLEERKLEERKLEERKFSEASGAMLNELAHKLNLSSPMGPFVAVAPETRINGHDATQDQLKSSRPAGRSSLRAVRVKPTRPQHTPVSTPPISTVRAESSTSPPQAPPPHHPPPLTNFGIHHPPANNSHSDDEIVEVPYKPKTPEIIDLDEYPESPQSVKKKKLDILKERGLEVTAIPTWPVQPPITPLINPSPMLLNPAVQHQIMTQAQIFQMYNIIPPTNYNGVQPPKVIQATSLFGTSGPEKTVYGNPKDPFMPPPHILHGTPVKPQRNIPTTTTPPQDILDLTCKSPVPSQKPAVEIVRIPTAPSPSKISPQNLSKNYTLIDGKAVVGSNLEITLVNPRSQTPNKNRAPQKRSSNGKFVSSKTPTPPKEHPKQFPSPSGLKKNPIVVPNYQINSRDNVSPTSSTGSRDSQTNATSVFKPSSLAQILEMQKTVPSVPLMDPVYMSALYNSLGHLDQRQLSMYRDLMANQFRYSGLLNMGVGTPTTKN</sequence>
<evidence type="ECO:0000313" key="8">
    <source>
        <dbReference type="Proteomes" id="UP001549920"/>
    </source>
</evidence>
<dbReference type="SUPFAM" id="SSF46774">
    <property type="entry name" value="ARID-like"/>
    <property type="match status" value="1"/>
</dbReference>
<feature type="compositionally biased region" description="Polar residues" evidence="5">
    <location>
        <begin position="546"/>
        <end position="566"/>
    </location>
</feature>
<feature type="compositionally biased region" description="Basic and acidic residues" evidence="5">
    <location>
        <begin position="248"/>
        <end position="271"/>
    </location>
</feature>
<feature type="compositionally biased region" description="Polar residues" evidence="5">
    <location>
        <begin position="858"/>
        <end position="882"/>
    </location>
</feature>
<dbReference type="InterPro" id="IPR001606">
    <property type="entry name" value="ARID_dom"/>
</dbReference>
<evidence type="ECO:0000256" key="3">
    <source>
        <dbReference type="ARBA" id="ARBA00023163"/>
    </source>
</evidence>
<feature type="region of interest" description="Disordered" evidence="5">
    <location>
        <begin position="510"/>
        <end position="596"/>
    </location>
</feature>
<keyword evidence="1" id="KW-0805">Transcription regulation</keyword>
<keyword evidence="4" id="KW-0539">Nucleus</keyword>
<feature type="compositionally biased region" description="Basic residues" evidence="5">
    <location>
        <begin position="198"/>
        <end position="210"/>
    </location>
</feature>
<dbReference type="SMART" id="SM01014">
    <property type="entry name" value="ARID"/>
    <property type="match status" value="1"/>
</dbReference>
<feature type="region of interest" description="Disordered" evidence="5">
    <location>
        <begin position="349"/>
        <end position="423"/>
    </location>
</feature>
<feature type="region of interest" description="Disordered" evidence="5">
    <location>
        <begin position="805"/>
        <end position="882"/>
    </location>
</feature>
<keyword evidence="2" id="KW-0238">DNA-binding</keyword>
<feature type="compositionally biased region" description="Pro residues" evidence="5">
    <location>
        <begin position="568"/>
        <end position="579"/>
    </location>
</feature>
<feature type="compositionally biased region" description="Basic and acidic residues" evidence="5">
    <location>
        <begin position="407"/>
        <end position="423"/>
    </location>
</feature>
<feature type="region of interest" description="Disordered" evidence="5">
    <location>
        <begin position="198"/>
        <end position="271"/>
    </location>
</feature>
<name>A0ABR3GYZ7_LOXSC</name>
<dbReference type="EMBL" id="JBEUOH010000031">
    <property type="protein sequence ID" value="KAL0852723.1"/>
    <property type="molecule type" value="Genomic_DNA"/>
</dbReference>
<evidence type="ECO:0000256" key="4">
    <source>
        <dbReference type="ARBA" id="ARBA00023242"/>
    </source>
</evidence>
<evidence type="ECO:0000256" key="1">
    <source>
        <dbReference type="ARBA" id="ARBA00023015"/>
    </source>
</evidence>
<dbReference type="PROSITE" id="PS51011">
    <property type="entry name" value="ARID"/>
    <property type="match status" value="1"/>
</dbReference>
<evidence type="ECO:0000313" key="7">
    <source>
        <dbReference type="EMBL" id="KAL0852723.1"/>
    </source>
</evidence>
<protein>
    <recommendedName>
        <fullName evidence="6">ARID domain-containing protein</fullName>
    </recommendedName>
</protein>
<keyword evidence="8" id="KW-1185">Reference proteome</keyword>
<feature type="domain" description="ARID" evidence="6">
    <location>
        <begin position="268"/>
        <end position="349"/>
    </location>
</feature>
<dbReference type="PANTHER" id="PTHR15348">
    <property type="entry name" value="AT-RICH INTERACTIVE DOMAIN-CONTAINING PROTEIN ARID DOMAIN- CONTAINING PROTEIN DEAD RINGER PROTEIN B-CELL REGULATOR OF IGH TRANSCRIPTION BRIGHT"/>
    <property type="match status" value="1"/>
</dbReference>
<dbReference type="PANTHER" id="PTHR15348:SF0">
    <property type="entry name" value="PROTEIN DEAD RINGER"/>
    <property type="match status" value="1"/>
</dbReference>
<evidence type="ECO:0000256" key="5">
    <source>
        <dbReference type="SAM" id="MobiDB-lite"/>
    </source>
</evidence>
<feature type="compositionally biased region" description="Pro residues" evidence="5">
    <location>
        <begin position="372"/>
        <end position="386"/>
    </location>
</feature>
<evidence type="ECO:0000259" key="6">
    <source>
        <dbReference type="PROSITE" id="PS51011"/>
    </source>
</evidence>
<organism evidence="7 8">
    <name type="scientific">Loxostege sticticalis</name>
    <name type="common">Beet webworm moth</name>
    <dbReference type="NCBI Taxonomy" id="481309"/>
    <lineage>
        <taxon>Eukaryota</taxon>
        <taxon>Metazoa</taxon>
        <taxon>Ecdysozoa</taxon>
        <taxon>Arthropoda</taxon>
        <taxon>Hexapoda</taxon>
        <taxon>Insecta</taxon>
        <taxon>Pterygota</taxon>
        <taxon>Neoptera</taxon>
        <taxon>Endopterygota</taxon>
        <taxon>Lepidoptera</taxon>
        <taxon>Glossata</taxon>
        <taxon>Ditrysia</taxon>
        <taxon>Pyraloidea</taxon>
        <taxon>Crambidae</taxon>
        <taxon>Pyraustinae</taxon>
        <taxon>Loxostege</taxon>
    </lineage>
</organism>
<reference evidence="7 8" key="1">
    <citation type="submission" date="2024-06" db="EMBL/GenBank/DDBJ databases">
        <title>A chromosome-level genome assembly of beet webworm, Loxostege sticticalis.</title>
        <authorList>
            <person name="Zhang Y."/>
        </authorList>
    </citation>
    <scope>NUCLEOTIDE SEQUENCE [LARGE SCALE GENOMIC DNA]</scope>
    <source>
        <strain evidence="7">AQ026</strain>
        <tissue evidence="7">Whole body</tissue>
    </source>
</reference>
<dbReference type="InterPro" id="IPR045147">
    <property type="entry name" value="ARI3A/B/C"/>
</dbReference>
<dbReference type="SMART" id="SM00501">
    <property type="entry name" value="BRIGHT"/>
    <property type="match status" value="1"/>
</dbReference>
<comment type="caution">
    <text evidence="7">The sequence shown here is derived from an EMBL/GenBank/DDBJ whole genome shotgun (WGS) entry which is preliminary data.</text>
</comment>
<dbReference type="InterPro" id="IPR036431">
    <property type="entry name" value="ARID_dom_sf"/>
</dbReference>
<feature type="compositionally biased region" description="Polar residues" evidence="5">
    <location>
        <begin position="805"/>
        <end position="831"/>
    </location>
</feature>
<accession>A0ABR3GYZ7</accession>